<protein>
    <recommendedName>
        <fullName evidence="4">Mandelate racemase/muconate lactonizing enzyme C-terminal domain-containing protein</fullName>
    </recommendedName>
</protein>
<dbReference type="Gene3D" id="3.20.20.120">
    <property type="entry name" value="Enolase-like C-terminal domain"/>
    <property type="match status" value="1"/>
</dbReference>
<evidence type="ECO:0000313" key="5">
    <source>
        <dbReference type="EMBL" id="SUZ51548.1"/>
    </source>
</evidence>
<keyword evidence="2" id="KW-0479">Metal-binding</keyword>
<dbReference type="GO" id="GO:0016052">
    <property type="term" value="P:carbohydrate catabolic process"/>
    <property type="evidence" value="ECO:0007669"/>
    <property type="project" value="TreeGrafter"/>
</dbReference>
<dbReference type="SFLD" id="SFLDS00001">
    <property type="entry name" value="Enolase"/>
    <property type="match status" value="1"/>
</dbReference>
<evidence type="ECO:0000256" key="1">
    <source>
        <dbReference type="ARBA" id="ARBA00001946"/>
    </source>
</evidence>
<sequence length="400" mass="43912">MKITSIETIALRDDSDGTVISWNPSFSESDGVPASTGGYDMTLVRVNTDEGISGIGQCEAPSIIIDAIVRASLGLEVLLLGEDPRQVQRLWQKMYNSTGVFGRRGVVIGAIGAVETALWDISGKASGKPVHELIWRSFATTASDIEPLKRVTPYATVYPPGSNLDELAERMNIALSRGLKAVKIEEWPGQFGNVDVETDVAVVQKARSILGSKRDLMIDVQNRWRDVGQALRTIEEIEEFKPFFIEAPLPADNIEGYRRLAEATSIRIAVGDWGFSTRHEFADLLRRGRLDVVQPSAVRAGGMHEILNVAEDAYRFGALCIPHTWCHVVGVAAQIHLAAVAPNMPYFEFPIAFPPSPLVENLLIPQFEISVDGTISVPDRPGLGFELNEDVVSDFRVDPY</sequence>
<dbReference type="Pfam" id="PF13378">
    <property type="entry name" value="MR_MLE_C"/>
    <property type="match status" value="1"/>
</dbReference>
<accession>A0A381NCQ2</accession>
<dbReference type="InterPro" id="IPR013342">
    <property type="entry name" value="Mandelate_racemase_C"/>
</dbReference>
<dbReference type="EMBL" id="UINC01000226">
    <property type="protein sequence ID" value="SUZ51548.1"/>
    <property type="molecule type" value="Genomic_DNA"/>
</dbReference>
<dbReference type="GO" id="GO:0016836">
    <property type="term" value="F:hydro-lyase activity"/>
    <property type="evidence" value="ECO:0007669"/>
    <property type="project" value="TreeGrafter"/>
</dbReference>
<dbReference type="InterPro" id="IPR046945">
    <property type="entry name" value="RHMD-like"/>
</dbReference>
<dbReference type="PANTHER" id="PTHR13794">
    <property type="entry name" value="ENOLASE SUPERFAMILY, MANDELATE RACEMASE"/>
    <property type="match status" value="1"/>
</dbReference>
<dbReference type="PANTHER" id="PTHR13794:SF58">
    <property type="entry name" value="MITOCHONDRIAL ENOLASE SUPERFAMILY MEMBER 1"/>
    <property type="match status" value="1"/>
</dbReference>
<proteinExistence type="predicted"/>
<dbReference type="InterPro" id="IPR029017">
    <property type="entry name" value="Enolase-like_N"/>
</dbReference>
<dbReference type="Pfam" id="PF02746">
    <property type="entry name" value="MR_MLE_N"/>
    <property type="match status" value="1"/>
</dbReference>
<feature type="domain" description="Mandelate racemase/muconate lactonizing enzyme C-terminal" evidence="4">
    <location>
        <begin position="164"/>
        <end position="267"/>
    </location>
</feature>
<dbReference type="AlphaFoldDB" id="A0A381NCQ2"/>
<dbReference type="InterPro" id="IPR013341">
    <property type="entry name" value="Mandelate_racemase_N_dom"/>
</dbReference>
<evidence type="ECO:0000256" key="3">
    <source>
        <dbReference type="ARBA" id="ARBA00022842"/>
    </source>
</evidence>
<dbReference type="InterPro" id="IPR029065">
    <property type="entry name" value="Enolase_C-like"/>
</dbReference>
<dbReference type="SUPFAM" id="SSF51604">
    <property type="entry name" value="Enolase C-terminal domain-like"/>
    <property type="match status" value="1"/>
</dbReference>
<dbReference type="CDD" id="cd03316">
    <property type="entry name" value="MR_like"/>
    <property type="match status" value="1"/>
</dbReference>
<dbReference type="SUPFAM" id="SSF54826">
    <property type="entry name" value="Enolase N-terminal domain-like"/>
    <property type="match status" value="1"/>
</dbReference>
<name>A0A381NCQ2_9ZZZZ</name>
<evidence type="ECO:0000256" key="2">
    <source>
        <dbReference type="ARBA" id="ARBA00022723"/>
    </source>
</evidence>
<comment type="cofactor">
    <cofactor evidence="1">
        <name>Mg(2+)</name>
        <dbReference type="ChEBI" id="CHEBI:18420"/>
    </cofactor>
</comment>
<gene>
    <name evidence="5" type="ORF">METZ01_LOCUS4402</name>
</gene>
<evidence type="ECO:0000259" key="4">
    <source>
        <dbReference type="SMART" id="SM00922"/>
    </source>
</evidence>
<dbReference type="SMART" id="SM00922">
    <property type="entry name" value="MR_MLE"/>
    <property type="match status" value="1"/>
</dbReference>
<dbReference type="Gene3D" id="3.30.390.10">
    <property type="entry name" value="Enolase-like, N-terminal domain"/>
    <property type="match status" value="1"/>
</dbReference>
<reference evidence="5" key="1">
    <citation type="submission" date="2018-05" db="EMBL/GenBank/DDBJ databases">
        <authorList>
            <person name="Lanie J.A."/>
            <person name="Ng W.-L."/>
            <person name="Kazmierczak K.M."/>
            <person name="Andrzejewski T.M."/>
            <person name="Davidsen T.M."/>
            <person name="Wayne K.J."/>
            <person name="Tettelin H."/>
            <person name="Glass J.I."/>
            <person name="Rusch D."/>
            <person name="Podicherti R."/>
            <person name="Tsui H.-C.T."/>
            <person name="Winkler M.E."/>
        </authorList>
    </citation>
    <scope>NUCLEOTIDE SEQUENCE</scope>
</reference>
<keyword evidence="3" id="KW-0460">Magnesium</keyword>
<dbReference type="InterPro" id="IPR036849">
    <property type="entry name" value="Enolase-like_C_sf"/>
</dbReference>
<organism evidence="5">
    <name type="scientific">marine metagenome</name>
    <dbReference type="NCBI Taxonomy" id="408172"/>
    <lineage>
        <taxon>unclassified sequences</taxon>
        <taxon>metagenomes</taxon>
        <taxon>ecological metagenomes</taxon>
    </lineage>
</organism>
<dbReference type="GO" id="GO:0000287">
    <property type="term" value="F:magnesium ion binding"/>
    <property type="evidence" value="ECO:0007669"/>
    <property type="project" value="TreeGrafter"/>
</dbReference>